<keyword evidence="2 4" id="KW-0378">Hydrolase</keyword>
<sequence>MLSTQAKQAIAIAKTIKAQQDMPLTTTNILQARAGADQGNPFEFPANVTLLPVATDHVNGEFYLLNGQVKATGKTVLMFLHGGAYMTGTVKSRRWLAVNLALNCGYDTFSVDYRQYPEAQHPAAQNDVEAAYAYLQQRYEQVVVFGESAGACLALTLTLSLKKQGKSLPARVSVFSPVISQLNLLTSEFTNQERDPMLLGAGAPVLYFKEPASLDPLVSPIYGDYTGFPPLMINCGTEEVKYDDAVILNQLCQAKGVPVIFKAWQDLFHVFVLFDMPETQVALRQIGDFLKMNCND</sequence>
<evidence type="ECO:0000313" key="4">
    <source>
        <dbReference type="EMBL" id="MFD1420216.1"/>
    </source>
</evidence>
<dbReference type="Pfam" id="PF07859">
    <property type="entry name" value="Abhydrolase_3"/>
    <property type="match status" value="1"/>
</dbReference>
<evidence type="ECO:0000313" key="5">
    <source>
        <dbReference type="Proteomes" id="UP001597188"/>
    </source>
</evidence>
<evidence type="ECO:0000259" key="3">
    <source>
        <dbReference type="Pfam" id="PF07859"/>
    </source>
</evidence>
<organism evidence="4 5">
    <name type="scientific">Lactiplantibacillus songbeiensis</name>
    <dbReference type="NCBI Taxonomy" id="2559920"/>
    <lineage>
        <taxon>Bacteria</taxon>
        <taxon>Bacillati</taxon>
        <taxon>Bacillota</taxon>
        <taxon>Bacilli</taxon>
        <taxon>Lactobacillales</taxon>
        <taxon>Lactobacillaceae</taxon>
        <taxon>Lactiplantibacillus</taxon>
    </lineage>
</organism>
<dbReference type="RefSeq" id="WP_137634180.1">
    <property type="nucleotide sequence ID" value="NZ_BJDL01000007.1"/>
</dbReference>
<name>A0ABW4BYA1_9LACO</name>
<dbReference type="Proteomes" id="UP001597188">
    <property type="component" value="Unassembled WGS sequence"/>
</dbReference>
<dbReference type="InterPro" id="IPR050300">
    <property type="entry name" value="GDXG_lipolytic_enzyme"/>
</dbReference>
<dbReference type="SUPFAM" id="SSF53474">
    <property type="entry name" value="alpha/beta-Hydrolases"/>
    <property type="match status" value="1"/>
</dbReference>
<dbReference type="InterPro" id="IPR013094">
    <property type="entry name" value="AB_hydrolase_3"/>
</dbReference>
<protein>
    <submittedName>
        <fullName evidence="4">Alpha/beta hydrolase</fullName>
    </submittedName>
</protein>
<evidence type="ECO:0000256" key="1">
    <source>
        <dbReference type="ARBA" id="ARBA00010515"/>
    </source>
</evidence>
<dbReference type="PANTHER" id="PTHR48081">
    <property type="entry name" value="AB HYDROLASE SUPERFAMILY PROTEIN C4A8.06C"/>
    <property type="match status" value="1"/>
</dbReference>
<keyword evidence="5" id="KW-1185">Reference proteome</keyword>
<accession>A0ABW4BYA1</accession>
<comment type="similarity">
    <text evidence="1">Belongs to the 'GDXG' lipolytic enzyme family.</text>
</comment>
<proteinExistence type="inferred from homology"/>
<feature type="domain" description="Alpha/beta hydrolase fold-3" evidence="3">
    <location>
        <begin position="77"/>
        <end position="272"/>
    </location>
</feature>
<evidence type="ECO:0000256" key="2">
    <source>
        <dbReference type="ARBA" id="ARBA00022801"/>
    </source>
</evidence>
<reference evidence="5" key="1">
    <citation type="journal article" date="2019" name="Int. J. Syst. Evol. Microbiol.">
        <title>The Global Catalogue of Microorganisms (GCM) 10K type strain sequencing project: providing services to taxonomists for standard genome sequencing and annotation.</title>
        <authorList>
            <consortium name="The Broad Institute Genomics Platform"/>
            <consortium name="The Broad Institute Genome Sequencing Center for Infectious Disease"/>
            <person name="Wu L."/>
            <person name="Ma J."/>
        </authorList>
    </citation>
    <scope>NUCLEOTIDE SEQUENCE [LARGE SCALE GENOMIC DNA]</scope>
    <source>
        <strain evidence="5">CCM 8931</strain>
    </source>
</reference>
<dbReference type="GO" id="GO:0016787">
    <property type="term" value="F:hydrolase activity"/>
    <property type="evidence" value="ECO:0007669"/>
    <property type="project" value="UniProtKB-KW"/>
</dbReference>
<dbReference type="InterPro" id="IPR029058">
    <property type="entry name" value="AB_hydrolase_fold"/>
</dbReference>
<comment type="caution">
    <text evidence="4">The sequence shown here is derived from an EMBL/GenBank/DDBJ whole genome shotgun (WGS) entry which is preliminary data.</text>
</comment>
<dbReference type="Gene3D" id="3.40.50.1820">
    <property type="entry name" value="alpha/beta hydrolase"/>
    <property type="match status" value="1"/>
</dbReference>
<gene>
    <name evidence="4" type="ORF">ACFQ5L_04455</name>
</gene>
<dbReference type="EMBL" id="JBHTOJ010000010">
    <property type="protein sequence ID" value="MFD1420216.1"/>
    <property type="molecule type" value="Genomic_DNA"/>
</dbReference>
<dbReference type="PANTHER" id="PTHR48081:SF30">
    <property type="entry name" value="ACETYL-HYDROLASE LIPR-RELATED"/>
    <property type="match status" value="1"/>
</dbReference>